<dbReference type="Proteomes" id="UP000545286">
    <property type="component" value="Unassembled WGS sequence"/>
</dbReference>
<evidence type="ECO:0000313" key="2">
    <source>
        <dbReference type="EMBL" id="MBB2956801.1"/>
    </source>
</evidence>
<dbReference type="Pfam" id="PF12728">
    <property type="entry name" value="HTH_17"/>
    <property type="match status" value="1"/>
</dbReference>
<organism evidence="2 3">
    <name type="scientific">Pseudoclavibacter helvolus</name>
    <dbReference type="NCBI Taxonomy" id="255205"/>
    <lineage>
        <taxon>Bacteria</taxon>
        <taxon>Bacillati</taxon>
        <taxon>Actinomycetota</taxon>
        <taxon>Actinomycetes</taxon>
        <taxon>Micrococcales</taxon>
        <taxon>Microbacteriaceae</taxon>
        <taxon>Pseudoclavibacter</taxon>
    </lineage>
</organism>
<evidence type="ECO:0000259" key="1">
    <source>
        <dbReference type="Pfam" id="PF12728"/>
    </source>
</evidence>
<keyword evidence="3" id="KW-1185">Reference proteome</keyword>
<reference evidence="2 3" key="1">
    <citation type="submission" date="2020-08" db="EMBL/GenBank/DDBJ databases">
        <title>Sequencing the genomes of 1000 actinobacteria strains.</title>
        <authorList>
            <person name="Klenk H.-P."/>
        </authorList>
    </citation>
    <scope>NUCLEOTIDE SEQUENCE [LARGE SCALE GENOMIC DNA]</scope>
    <source>
        <strain evidence="2 3">DSM 20419</strain>
    </source>
</reference>
<dbReference type="AlphaFoldDB" id="A0A7W4ULT6"/>
<accession>A0A7W4ULT6</accession>
<dbReference type="InterPro" id="IPR041657">
    <property type="entry name" value="HTH_17"/>
</dbReference>
<dbReference type="RefSeq" id="WP_183623240.1">
    <property type="nucleotide sequence ID" value="NZ_JACHWJ010000001.1"/>
</dbReference>
<feature type="domain" description="Helix-turn-helix" evidence="1">
    <location>
        <begin position="214"/>
        <end position="247"/>
    </location>
</feature>
<name>A0A7W4ULT6_9MICO</name>
<dbReference type="EMBL" id="JACHWJ010000001">
    <property type="protein sequence ID" value="MBB2956801.1"/>
    <property type="molecule type" value="Genomic_DNA"/>
</dbReference>
<evidence type="ECO:0000313" key="3">
    <source>
        <dbReference type="Proteomes" id="UP000545286"/>
    </source>
</evidence>
<proteinExistence type="predicted"/>
<comment type="caution">
    <text evidence="2">The sequence shown here is derived from an EMBL/GenBank/DDBJ whole genome shotgun (WGS) entry which is preliminary data.</text>
</comment>
<protein>
    <submittedName>
        <fullName evidence="2">Endogenous inhibitor of DNA gyrase (YacG/DUF329 family)</fullName>
    </submittedName>
</protein>
<gene>
    <name evidence="2" type="ORF">FHX72_000913</name>
</gene>
<sequence length="278" mass="30481">MAEVEVGGAFGAPERIDLAPVRHALSQAPDLLQHLAHLVIKGRFEDGQPVARDVQSTPGRIAPMDQIDATFAWLWVLAEKWQRPGLTSVEHMVRRADSGKVLGPRGVKGTPDGGDVLLVWAQTLVHRIEAQWSILEVSMGDPKAWGQYEAREFVESADAHLLRPLAMWPLDERAPVPAKPRECPTCGERDVWADLDSVTALCKSCRKTVVVERWVSLAEAAKVLGVDVTTVRRWVASEQLTARPLGRGKQVELGAAREVQRLAEARMKLGIGNAPLPA</sequence>